<gene>
    <name evidence="2" type="ORF">HICCMSTLAB_LOCUS9714</name>
</gene>
<keyword evidence="3" id="KW-1185">Reference proteome</keyword>
<dbReference type="InterPro" id="IPR036691">
    <property type="entry name" value="Endo/exonu/phosph_ase_sf"/>
</dbReference>
<evidence type="ECO:0000313" key="2">
    <source>
        <dbReference type="EMBL" id="CAG5100641.1"/>
    </source>
</evidence>
<reference evidence="2" key="1">
    <citation type="submission" date="2021-04" db="EMBL/GenBank/DDBJ databases">
        <authorList>
            <person name="Chebbi M.A.C M."/>
        </authorList>
    </citation>
    <scope>NUCLEOTIDE SEQUENCE</scope>
</reference>
<protein>
    <recommendedName>
        <fullName evidence="1">Endonuclease/exonuclease/phosphatase domain-containing protein</fullName>
    </recommendedName>
</protein>
<dbReference type="EMBL" id="CAJNRD030001122">
    <property type="protein sequence ID" value="CAG5100641.1"/>
    <property type="molecule type" value="Genomic_DNA"/>
</dbReference>
<organism evidence="2 3">
    <name type="scientific">Cotesia congregata</name>
    <name type="common">Parasitoid wasp</name>
    <name type="synonym">Apanteles congregatus</name>
    <dbReference type="NCBI Taxonomy" id="51543"/>
    <lineage>
        <taxon>Eukaryota</taxon>
        <taxon>Metazoa</taxon>
        <taxon>Ecdysozoa</taxon>
        <taxon>Arthropoda</taxon>
        <taxon>Hexapoda</taxon>
        <taxon>Insecta</taxon>
        <taxon>Pterygota</taxon>
        <taxon>Neoptera</taxon>
        <taxon>Endopterygota</taxon>
        <taxon>Hymenoptera</taxon>
        <taxon>Apocrita</taxon>
        <taxon>Ichneumonoidea</taxon>
        <taxon>Braconidae</taxon>
        <taxon>Microgastrinae</taxon>
        <taxon>Cotesia</taxon>
    </lineage>
</organism>
<dbReference type="SUPFAM" id="SSF56219">
    <property type="entry name" value="DNase I-like"/>
    <property type="match status" value="1"/>
</dbReference>
<dbReference type="AlphaFoldDB" id="A0A8J2MWC8"/>
<dbReference type="Gene3D" id="3.60.10.10">
    <property type="entry name" value="Endonuclease/exonuclease/phosphatase"/>
    <property type="match status" value="1"/>
</dbReference>
<name>A0A8J2MWC8_COTCN</name>
<evidence type="ECO:0000259" key="1">
    <source>
        <dbReference type="Pfam" id="PF14529"/>
    </source>
</evidence>
<dbReference type="Pfam" id="PF14529">
    <property type="entry name" value="Exo_endo_phos_2"/>
    <property type="match status" value="1"/>
</dbReference>
<evidence type="ECO:0000313" key="3">
    <source>
        <dbReference type="Proteomes" id="UP000786811"/>
    </source>
</evidence>
<feature type="domain" description="Endonuclease/exonuclease/phosphatase" evidence="1">
    <location>
        <begin position="96"/>
        <end position="236"/>
    </location>
</feature>
<dbReference type="PROSITE" id="PS51257">
    <property type="entry name" value="PROKAR_LIPOPROTEIN"/>
    <property type="match status" value="1"/>
</dbReference>
<proteinExistence type="predicted"/>
<comment type="caution">
    <text evidence="2">The sequence shown here is derived from an EMBL/GenBank/DDBJ whole genome shotgun (WGS) entry which is preliminary data.</text>
</comment>
<dbReference type="GO" id="GO:0003824">
    <property type="term" value="F:catalytic activity"/>
    <property type="evidence" value="ECO:0007669"/>
    <property type="project" value="InterPro"/>
</dbReference>
<sequence>MTLRMLLYPSQDPSLIGNSTIIAACETWITKPYSPTFLVNYNIYWSNAIRNHSVGRASGGLITAINANYRSFLVEDSPWWIFNKVIIGSTVLILGSLYLRKCLDLRFLLDMLQEVLDGIKSTHTDDTFIIGGDLNARVGSLSPWPEELFSGLPLNSSVTTTDELICDRGRLLMDFMLENDFVLLNGRTAGDSPAQPTYDNLGTSIINLVWTDISSLHLIVDLEVVLEPSLSDHRPVRLTIQTEDFEHRDDSFSQSSPSKTKKIIWSEESKQSYQNNLLSFQNLPNITADSTDTIYNWLIGTIHSAAEKAGFIKTSCSTDRQKAPRNPWFDKTCKEAKKNFRKALRNCKKEQFSINARQEVANSKSIYKNLCQEKKKAHMQIIKNAFANASEPTNFWAAVKKFSFRRGAQCEIPANKWNAFYATIYKPRMIMNRDISASRSSSSLEFPLSRPDQYSPAKYLLLKLPLSTKCILVQLRLANKYNCYLTLKKHSIKFSPNNQCPLGNMQEEDNLRHFLCTCPMFSAIRQSLIQEPLQKSGSINKLLTSSTPKELYAIVNNVETTMKLRAWALNL</sequence>
<dbReference type="OrthoDB" id="7700971at2759"/>
<accession>A0A8J2MWC8</accession>
<dbReference type="InterPro" id="IPR005135">
    <property type="entry name" value="Endo/exonuclease/phosphatase"/>
</dbReference>
<dbReference type="Proteomes" id="UP000786811">
    <property type="component" value="Unassembled WGS sequence"/>
</dbReference>